<evidence type="ECO:0000256" key="1">
    <source>
        <dbReference type="ARBA" id="ARBA00004141"/>
    </source>
</evidence>
<protein>
    <submittedName>
        <fullName evidence="7">MauE/DoxX family redox-associated membrane protein</fullName>
    </submittedName>
</protein>
<feature type="transmembrane region" description="Helical" evidence="5">
    <location>
        <begin position="68"/>
        <end position="86"/>
    </location>
</feature>
<sequence>MIRLFIDTSIALLFMSAFYFKIKKPRDTVRNIQAYRVVSGAWAIGAAIVLLFAELSIALCYIYDWFGLWRDLACVGMLAAFLYLVLKRKNEGQTDCGCFGSIRWLNRSPLLRNLAMCLAIVCREWLPARTASAPDSTLLLMLLVLLVLASDAVLLIRTFKEYSSYGNLRAQ</sequence>
<reference evidence="8" key="1">
    <citation type="journal article" date="2019" name="Int. J. Syst. Evol. Microbiol.">
        <title>The Global Catalogue of Microorganisms (GCM) 10K type strain sequencing project: providing services to taxonomists for standard genome sequencing and annotation.</title>
        <authorList>
            <consortium name="The Broad Institute Genomics Platform"/>
            <consortium name="The Broad Institute Genome Sequencing Center for Infectious Disease"/>
            <person name="Wu L."/>
            <person name="Ma J."/>
        </authorList>
    </citation>
    <scope>NUCLEOTIDE SEQUENCE [LARGE SCALE GENOMIC DNA]</scope>
    <source>
        <strain evidence="8">CCUG 57113</strain>
    </source>
</reference>
<evidence type="ECO:0000256" key="5">
    <source>
        <dbReference type="SAM" id="Phobius"/>
    </source>
</evidence>
<evidence type="ECO:0000256" key="4">
    <source>
        <dbReference type="ARBA" id="ARBA00023136"/>
    </source>
</evidence>
<keyword evidence="3 5" id="KW-1133">Transmembrane helix</keyword>
<evidence type="ECO:0000313" key="8">
    <source>
        <dbReference type="Proteomes" id="UP001596105"/>
    </source>
</evidence>
<organism evidence="7 8">
    <name type="scientific">Cohnella suwonensis</name>
    <dbReference type="NCBI Taxonomy" id="696072"/>
    <lineage>
        <taxon>Bacteria</taxon>
        <taxon>Bacillati</taxon>
        <taxon>Bacillota</taxon>
        <taxon>Bacilli</taxon>
        <taxon>Bacillales</taxon>
        <taxon>Paenibacillaceae</taxon>
        <taxon>Cohnella</taxon>
    </lineage>
</organism>
<feature type="transmembrane region" description="Helical" evidence="5">
    <location>
        <begin position="138"/>
        <end position="159"/>
    </location>
</feature>
<keyword evidence="8" id="KW-1185">Reference proteome</keyword>
<feature type="transmembrane region" description="Helical" evidence="5">
    <location>
        <begin position="6"/>
        <end position="22"/>
    </location>
</feature>
<accession>A0ABW0M2I3</accession>
<dbReference type="Pfam" id="PF07291">
    <property type="entry name" value="MauE"/>
    <property type="match status" value="1"/>
</dbReference>
<proteinExistence type="predicted"/>
<gene>
    <name evidence="7" type="ORF">ACFPPD_22665</name>
</gene>
<keyword evidence="2 5" id="KW-0812">Transmembrane</keyword>
<keyword evidence="4 5" id="KW-0472">Membrane</keyword>
<evidence type="ECO:0000313" key="7">
    <source>
        <dbReference type="EMBL" id="MFC5471482.1"/>
    </source>
</evidence>
<evidence type="ECO:0000256" key="3">
    <source>
        <dbReference type="ARBA" id="ARBA00022989"/>
    </source>
</evidence>
<evidence type="ECO:0000256" key="2">
    <source>
        <dbReference type="ARBA" id="ARBA00022692"/>
    </source>
</evidence>
<dbReference type="Proteomes" id="UP001596105">
    <property type="component" value="Unassembled WGS sequence"/>
</dbReference>
<comment type="subcellular location">
    <subcellularLocation>
        <location evidence="1">Membrane</location>
        <topology evidence="1">Multi-pass membrane protein</topology>
    </subcellularLocation>
</comment>
<name>A0ABW0M2I3_9BACL</name>
<dbReference type="RefSeq" id="WP_209745719.1">
    <property type="nucleotide sequence ID" value="NZ_JBHSMH010000101.1"/>
</dbReference>
<dbReference type="EMBL" id="JBHSMH010000101">
    <property type="protein sequence ID" value="MFC5471482.1"/>
    <property type="molecule type" value="Genomic_DNA"/>
</dbReference>
<comment type="caution">
    <text evidence="7">The sequence shown here is derived from an EMBL/GenBank/DDBJ whole genome shotgun (WGS) entry which is preliminary data.</text>
</comment>
<evidence type="ECO:0000259" key="6">
    <source>
        <dbReference type="Pfam" id="PF07291"/>
    </source>
</evidence>
<feature type="transmembrane region" description="Helical" evidence="5">
    <location>
        <begin position="34"/>
        <end position="62"/>
    </location>
</feature>
<dbReference type="InterPro" id="IPR009908">
    <property type="entry name" value="Methylamine_util_MauE"/>
</dbReference>
<feature type="domain" description="Methylamine utilisation protein MauE" evidence="6">
    <location>
        <begin position="4"/>
        <end position="121"/>
    </location>
</feature>